<feature type="compositionally biased region" description="Polar residues" evidence="3">
    <location>
        <begin position="191"/>
        <end position="213"/>
    </location>
</feature>
<dbReference type="Gene3D" id="2.60.40.10">
    <property type="entry name" value="Immunoglobulins"/>
    <property type="match status" value="1"/>
</dbReference>
<name>G0WEX3_NAUDC</name>
<dbReference type="InterPro" id="IPR006828">
    <property type="entry name" value="ASC_dom"/>
</dbReference>
<gene>
    <name evidence="5" type="primary">NDAI0H01600</name>
    <name evidence="5" type="ordered locus">NDAI_0H01600</name>
</gene>
<evidence type="ECO:0000256" key="1">
    <source>
        <dbReference type="ARBA" id="ARBA00010926"/>
    </source>
</evidence>
<feature type="compositionally biased region" description="Basic and acidic residues" evidence="3">
    <location>
        <begin position="33"/>
        <end position="43"/>
    </location>
</feature>
<dbReference type="GO" id="GO:0005634">
    <property type="term" value="C:nucleus"/>
    <property type="evidence" value="ECO:0007669"/>
    <property type="project" value="TreeGrafter"/>
</dbReference>
<dbReference type="SUPFAM" id="SSF81296">
    <property type="entry name" value="E set domains"/>
    <property type="match status" value="1"/>
</dbReference>
<feature type="region of interest" description="Disordered" evidence="3">
    <location>
        <begin position="1"/>
        <end position="60"/>
    </location>
</feature>
<evidence type="ECO:0000256" key="3">
    <source>
        <dbReference type="SAM" id="MobiDB-lite"/>
    </source>
</evidence>
<dbReference type="InterPro" id="IPR050827">
    <property type="entry name" value="CRP1_MDG1_kinase"/>
</dbReference>
<dbReference type="GeneID" id="11495865"/>
<dbReference type="GO" id="GO:0019901">
    <property type="term" value="F:protein kinase binding"/>
    <property type="evidence" value="ECO:0007669"/>
    <property type="project" value="TreeGrafter"/>
</dbReference>
<feature type="compositionally biased region" description="Basic and acidic residues" evidence="3">
    <location>
        <begin position="214"/>
        <end position="223"/>
    </location>
</feature>
<dbReference type="OMA" id="INHIIPH"/>
<evidence type="ECO:0000256" key="2">
    <source>
        <dbReference type="ARBA" id="ARBA00022553"/>
    </source>
</evidence>
<dbReference type="GO" id="GO:0007165">
    <property type="term" value="P:signal transduction"/>
    <property type="evidence" value="ECO:0007669"/>
    <property type="project" value="EnsemblFungi"/>
</dbReference>
<protein>
    <recommendedName>
        <fullName evidence="4">Association with the SNF1 complex (ASC) domain-containing protein</fullName>
    </recommendedName>
</protein>
<dbReference type="GO" id="GO:0140767">
    <property type="term" value="F:enzyme-substrate adaptor activity"/>
    <property type="evidence" value="ECO:0007669"/>
    <property type="project" value="EnsemblFungi"/>
</dbReference>
<dbReference type="Pfam" id="PF16561">
    <property type="entry name" value="AMPK1_CBM"/>
    <property type="match status" value="1"/>
</dbReference>
<dbReference type="OrthoDB" id="531008at2759"/>
<comment type="similarity">
    <text evidence="1">Belongs to the 5'-AMP-activated protein kinase beta subunit family.</text>
</comment>
<dbReference type="SMART" id="SM01010">
    <property type="entry name" value="AMPKBI"/>
    <property type="match status" value="1"/>
</dbReference>
<dbReference type="PANTHER" id="PTHR10343:SF87">
    <property type="entry name" value="SNF1 PROTEIN KINASE SUBUNIT BETA-1"/>
    <property type="match status" value="1"/>
</dbReference>
<dbReference type="Gene3D" id="6.20.250.60">
    <property type="match status" value="1"/>
</dbReference>
<dbReference type="PANTHER" id="PTHR10343">
    <property type="entry name" value="5'-AMP-ACTIVATED PROTEIN KINASE , BETA SUBUNIT"/>
    <property type="match status" value="1"/>
</dbReference>
<dbReference type="AlphaFoldDB" id="G0WEX3"/>
<feature type="compositionally biased region" description="Polar residues" evidence="3">
    <location>
        <begin position="399"/>
        <end position="414"/>
    </location>
</feature>
<dbReference type="GO" id="GO:0031588">
    <property type="term" value="C:nucleotide-activated protein kinase complex"/>
    <property type="evidence" value="ECO:0007669"/>
    <property type="project" value="EnsemblFungi"/>
</dbReference>
<dbReference type="InterPro" id="IPR037256">
    <property type="entry name" value="ASC_dom_sf"/>
</dbReference>
<reference evidence="5 6" key="1">
    <citation type="journal article" date="2011" name="Proc. Natl. Acad. Sci. U.S.A.">
        <title>Evolutionary erosion of yeast sex chromosomes by mating-type switching accidents.</title>
        <authorList>
            <person name="Gordon J.L."/>
            <person name="Armisen D."/>
            <person name="Proux-Wera E."/>
            <person name="Oheigeartaigh S.S."/>
            <person name="Byrne K.P."/>
            <person name="Wolfe K.H."/>
        </authorList>
    </citation>
    <scope>NUCLEOTIDE SEQUENCE [LARGE SCALE GENOMIC DNA]</scope>
    <source>
        <strain evidence="6">ATCC 10597 / BCRC 20456 / CBS 421 / NBRC 0211 / NRRL Y-12639</strain>
    </source>
</reference>
<evidence type="ECO:0000313" key="6">
    <source>
        <dbReference type="Proteomes" id="UP000000689"/>
    </source>
</evidence>
<dbReference type="EMBL" id="HE580274">
    <property type="protein sequence ID" value="CCD26334.1"/>
    <property type="molecule type" value="Genomic_DNA"/>
</dbReference>
<dbReference type="InterPro" id="IPR032640">
    <property type="entry name" value="AMPK1_CBM"/>
</dbReference>
<organism evidence="5 6">
    <name type="scientific">Naumovozyma dairenensis (strain ATCC 10597 / BCRC 20456 / CBS 421 / NBRC 0211 / NRRL Y-12639)</name>
    <name type="common">Saccharomyces dairenensis</name>
    <dbReference type="NCBI Taxonomy" id="1071378"/>
    <lineage>
        <taxon>Eukaryota</taxon>
        <taxon>Fungi</taxon>
        <taxon>Dikarya</taxon>
        <taxon>Ascomycota</taxon>
        <taxon>Saccharomycotina</taxon>
        <taxon>Saccharomycetes</taxon>
        <taxon>Saccharomycetales</taxon>
        <taxon>Saccharomycetaceae</taxon>
        <taxon>Naumovozyma</taxon>
    </lineage>
</organism>
<feature type="compositionally biased region" description="Basic and acidic residues" evidence="3">
    <location>
        <begin position="327"/>
        <end position="341"/>
    </location>
</feature>
<evidence type="ECO:0000313" key="5">
    <source>
        <dbReference type="EMBL" id="CCD26334.1"/>
    </source>
</evidence>
<dbReference type="InterPro" id="IPR014756">
    <property type="entry name" value="Ig_E-set"/>
</dbReference>
<keyword evidence="2" id="KW-0597">Phosphoprotein</keyword>
<dbReference type="GO" id="GO:0043254">
    <property type="term" value="P:regulation of protein-containing complex assembly"/>
    <property type="evidence" value="ECO:0007669"/>
    <property type="project" value="EnsemblFungi"/>
</dbReference>
<dbReference type="Proteomes" id="UP000000689">
    <property type="component" value="Chromosome 8"/>
</dbReference>
<feature type="region of interest" description="Disordered" evidence="3">
    <location>
        <begin position="123"/>
        <end position="152"/>
    </location>
</feature>
<feature type="domain" description="Association with the SNF1 complex (ASC)" evidence="4">
    <location>
        <begin position="706"/>
        <end position="831"/>
    </location>
</feature>
<feature type="compositionally biased region" description="Polar residues" evidence="3">
    <location>
        <begin position="313"/>
        <end position="322"/>
    </location>
</feature>
<dbReference type="Pfam" id="PF04739">
    <property type="entry name" value="AMPKBI"/>
    <property type="match status" value="1"/>
</dbReference>
<proteinExistence type="inferred from homology"/>
<sequence length="842" mass="93333">MGNNPSTTDSENTAADLQEKKAGFHNKHLTRIQKQESPKERKGSITSHLFSSKGSSKRHALMPKPIEAQGNIKSHNVFKKDYSMDEPLTNKGGIKNNDFNDENIHETMASLSLVTSSDNERKKSMSFARPGPSTPTVQPTKHDITSLEGSTDVNTGIDNMNVAGDLNSHRPSIVALKNTLAESSIHPPSDLSKTVSTSSNCQSFSTESSSSALHKTESIDIPRRHSQGFNENYNETMLKHPTVHSYQYQYFNNENTNNDGGLHKHKENFNDMQLSTSNDDEESGVLQSADIVVNQSTLQNALKRDMKRKRTDTISTNKSGAPTSDALKAKDEPEAKTKTEKPAMSATAAMMLKLYGDTTLKEKETFKNNTISGTIRYDDFYKRSESSVNLPENKKLKSFDNNTKNGNGYVSVSGNPNSGLSNTYNSNSNLSFSSSPRDIKIQHIDDVKTHLPSSFSSSTSSTSSSLGSSAGLINDNVHVVLKWRDQIDNPKKCKIAIISDDIVNALESSSSKRKSNTNNNDNNTLPMVFNPMIKEWYMPNLTLPPGIYRLKFSINNDITHSNFLPTATDSMGNIVNWFEVLPGYDAVEPYRDEIIETTFHTAPSQGTLSVHDLTMIRSRRSSSFVSAKSDLSSFTPYSDYAGISRSSSSVGTATKKASLVSLRGTNKLDLFTPIEPKKIAYSKEIPELFKIANSEDTNKMEIDDDGSSPFERPSFTHKVIDCNQDKLFADLQRDGNIDAETAEALFLNRYPIPDLPIYLNSTYLNKIFTQFQKQHNDPTLPASSSIGLTHIIPHVNLNHLLTSSIRDEIISVACTTRYQGKFITQVMYAPCNYSSQENKAIS</sequence>
<dbReference type="SUPFAM" id="SSF160219">
    <property type="entry name" value="AMPKBI-like"/>
    <property type="match status" value="1"/>
</dbReference>
<dbReference type="STRING" id="1071378.G0WEX3"/>
<keyword evidence="6" id="KW-1185">Reference proteome</keyword>
<dbReference type="RefSeq" id="XP_003671577.1">
    <property type="nucleotide sequence ID" value="XM_003671529.1"/>
</dbReference>
<dbReference type="InterPro" id="IPR013783">
    <property type="entry name" value="Ig-like_fold"/>
</dbReference>
<dbReference type="CDD" id="cd02859">
    <property type="entry name" value="E_set_AMPKbeta_like_N"/>
    <property type="match status" value="1"/>
</dbReference>
<dbReference type="GO" id="GO:0004679">
    <property type="term" value="F:AMP-activated protein kinase activity"/>
    <property type="evidence" value="ECO:0007669"/>
    <property type="project" value="EnsemblFungi"/>
</dbReference>
<feature type="region of interest" description="Disordered" evidence="3">
    <location>
        <begin position="307"/>
        <end position="342"/>
    </location>
</feature>
<dbReference type="GO" id="GO:0005829">
    <property type="term" value="C:cytosol"/>
    <property type="evidence" value="ECO:0007669"/>
    <property type="project" value="EnsemblFungi"/>
</dbReference>
<dbReference type="HOGENOM" id="CLU_011585_0_0_1"/>
<evidence type="ECO:0000259" key="4">
    <source>
        <dbReference type="SMART" id="SM01010"/>
    </source>
</evidence>
<feature type="compositionally biased region" description="Polar residues" evidence="3">
    <location>
        <begin position="44"/>
        <end position="54"/>
    </location>
</feature>
<feature type="region of interest" description="Disordered" evidence="3">
    <location>
        <begin position="186"/>
        <end position="227"/>
    </location>
</feature>
<feature type="region of interest" description="Disordered" evidence="3">
    <location>
        <begin position="393"/>
        <end position="414"/>
    </location>
</feature>
<dbReference type="GO" id="GO:0000324">
    <property type="term" value="C:fungal-type vacuole"/>
    <property type="evidence" value="ECO:0007669"/>
    <property type="project" value="EnsemblFungi"/>
</dbReference>
<feature type="compositionally biased region" description="Polar residues" evidence="3">
    <location>
        <begin position="1"/>
        <end position="15"/>
    </location>
</feature>
<dbReference type="eggNOG" id="KOG1616">
    <property type="taxonomic scope" value="Eukaryota"/>
</dbReference>
<dbReference type="GO" id="GO:0005774">
    <property type="term" value="C:vacuolar membrane"/>
    <property type="evidence" value="ECO:0007669"/>
    <property type="project" value="EnsemblFungi"/>
</dbReference>
<dbReference type="KEGG" id="ndi:NDAI_0H01600"/>
<accession>G0WEX3</accession>